<dbReference type="SUPFAM" id="SSF52540">
    <property type="entry name" value="P-loop containing nucleoside triphosphate hydrolases"/>
    <property type="match status" value="1"/>
</dbReference>
<keyword evidence="6" id="KW-0902">Two-component regulatory system</keyword>
<dbReference type="InterPro" id="IPR058031">
    <property type="entry name" value="AAA_lid_NorR"/>
</dbReference>
<dbReference type="RefSeq" id="WP_146863192.1">
    <property type="nucleotide sequence ID" value="NZ_BARK01000021.1"/>
</dbReference>
<dbReference type="FunFam" id="1.10.8.60:FF:000014">
    <property type="entry name" value="DNA-binding transcriptional regulator NtrC"/>
    <property type="match status" value="1"/>
</dbReference>
<dbReference type="FunFam" id="3.40.50.2300:FF:000018">
    <property type="entry name" value="DNA-binding transcriptional regulator NtrC"/>
    <property type="match status" value="1"/>
</dbReference>
<evidence type="ECO:0000259" key="13">
    <source>
        <dbReference type="PROSITE" id="PS50045"/>
    </source>
</evidence>
<dbReference type="GO" id="GO:0006355">
    <property type="term" value="P:regulation of DNA-templated transcription"/>
    <property type="evidence" value="ECO:0007669"/>
    <property type="project" value="InterPro"/>
</dbReference>
<evidence type="ECO:0000256" key="5">
    <source>
        <dbReference type="ARBA" id="ARBA00022840"/>
    </source>
</evidence>
<dbReference type="GO" id="GO:0005737">
    <property type="term" value="C:cytoplasm"/>
    <property type="evidence" value="ECO:0007669"/>
    <property type="project" value="UniProtKB-SubCell"/>
</dbReference>
<dbReference type="Pfam" id="PF00072">
    <property type="entry name" value="Response_reg"/>
    <property type="match status" value="1"/>
</dbReference>
<evidence type="ECO:0000256" key="11">
    <source>
        <dbReference type="PROSITE-ProRule" id="PRU00169"/>
    </source>
</evidence>
<dbReference type="PROSITE" id="PS50110">
    <property type="entry name" value="RESPONSE_REGULATORY"/>
    <property type="match status" value="1"/>
</dbReference>
<evidence type="ECO:0000256" key="12">
    <source>
        <dbReference type="SAM" id="MobiDB-lite"/>
    </source>
</evidence>
<dbReference type="InterPro" id="IPR003593">
    <property type="entry name" value="AAA+_ATPase"/>
</dbReference>
<feature type="domain" description="Sigma-54 factor interaction" evidence="13">
    <location>
        <begin position="142"/>
        <end position="368"/>
    </location>
</feature>
<dbReference type="InterPro" id="IPR002197">
    <property type="entry name" value="HTH_Fis"/>
</dbReference>
<evidence type="ECO:0000256" key="9">
    <source>
        <dbReference type="ARBA" id="ARBA00023159"/>
    </source>
</evidence>
<dbReference type="Pfam" id="PF02954">
    <property type="entry name" value="HTH_8"/>
    <property type="match status" value="1"/>
</dbReference>
<dbReference type="Gene3D" id="3.40.50.300">
    <property type="entry name" value="P-loop containing nucleotide triphosphate hydrolases"/>
    <property type="match status" value="1"/>
</dbReference>
<evidence type="ECO:0000313" key="15">
    <source>
        <dbReference type="EMBL" id="GEK97136.1"/>
    </source>
</evidence>
<dbReference type="GO" id="GO:0000160">
    <property type="term" value="P:phosphorelay signal transduction system"/>
    <property type="evidence" value="ECO:0007669"/>
    <property type="project" value="UniProtKB-KW"/>
</dbReference>
<evidence type="ECO:0000256" key="7">
    <source>
        <dbReference type="ARBA" id="ARBA00023015"/>
    </source>
</evidence>
<keyword evidence="10" id="KW-0804">Transcription</keyword>
<protein>
    <submittedName>
        <fullName evidence="15">Sigma-54-dependent Fis family transcriptional regulator</fullName>
    </submittedName>
</protein>
<dbReference type="CDD" id="cd00009">
    <property type="entry name" value="AAA"/>
    <property type="match status" value="1"/>
</dbReference>
<dbReference type="Pfam" id="PF00158">
    <property type="entry name" value="Sigma54_activat"/>
    <property type="match status" value="1"/>
</dbReference>
<feature type="modified residue" description="4-aspartylphosphate" evidence="11">
    <location>
        <position position="53"/>
    </location>
</feature>
<evidence type="ECO:0000256" key="8">
    <source>
        <dbReference type="ARBA" id="ARBA00023125"/>
    </source>
</evidence>
<dbReference type="EMBL" id="BJVA01000017">
    <property type="protein sequence ID" value="GEK97136.1"/>
    <property type="molecule type" value="Genomic_DNA"/>
</dbReference>
<dbReference type="OrthoDB" id="9770562at2"/>
<evidence type="ECO:0000256" key="3">
    <source>
        <dbReference type="ARBA" id="ARBA00022553"/>
    </source>
</evidence>
<dbReference type="SMART" id="SM00448">
    <property type="entry name" value="REC"/>
    <property type="match status" value="1"/>
</dbReference>
<dbReference type="SUPFAM" id="SSF52172">
    <property type="entry name" value="CheY-like"/>
    <property type="match status" value="1"/>
</dbReference>
<comment type="caution">
    <text evidence="15">The sequence shown here is derived from an EMBL/GenBank/DDBJ whole genome shotgun (WGS) entry which is preliminary data.</text>
</comment>
<dbReference type="Gene3D" id="3.40.50.2300">
    <property type="match status" value="1"/>
</dbReference>
<dbReference type="Gene3D" id="1.10.8.60">
    <property type="match status" value="1"/>
</dbReference>
<keyword evidence="8" id="KW-0238">DNA-binding</keyword>
<keyword evidence="5" id="KW-0067">ATP-binding</keyword>
<feature type="region of interest" description="Disordered" evidence="12">
    <location>
        <begin position="451"/>
        <end position="470"/>
    </location>
</feature>
<dbReference type="SMART" id="SM00382">
    <property type="entry name" value="AAA"/>
    <property type="match status" value="1"/>
</dbReference>
<dbReference type="InterPro" id="IPR002078">
    <property type="entry name" value="Sigma_54_int"/>
</dbReference>
<dbReference type="FunFam" id="3.40.50.300:FF:000006">
    <property type="entry name" value="DNA-binding transcriptional regulator NtrC"/>
    <property type="match status" value="1"/>
</dbReference>
<dbReference type="GO" id="GO:0005524">
    <property type="term" value="F:ATP binding"/>
    <property type="evidence" value="ECO:0007669"/>
    <property type="project" value="UniProtKB-KW"/>
</dbReference>
<organism evidence="15 16">
    <name type="scientific">Gluconobacter kanchanaburiensis NBRC 103587</name>
    <dbReference type="NCBI Taxonomy" id="1307948"/>
    <lineage>
        <taxon>Bacteria</taxon>
        <taxon>Pseudomonadati</taxon>
        <taxon>Pseudomonadota</taxon>
        <taxon>Alphaproteobacteria</taxon>
        <taxon>Acetobacterales</taxon>
        <taxon>Acetobacteraceae</taxon>
        <taxon>Gluconobacter</taxon>
    </lineage>
</organism>
<dbReference type="PANTHER" id="PTHR32071">
    <property type="entry name" value="TRANSCRIPTIONAL REGULATORY PROTEIN"/>
    <property type="match status" value="1"/>
</dbReference>
<evidence type="ECO:0000256" key="4">
    <source>
        <dbReference type="ARBA" id="ARBA00022741"/>
    </source>
</evidence>
<sequence length="470" mass="52214">MEHEILIVDDEPDIRFLIEGILNDEGYRTRTAANSDQALELFRSHRPSLAILDIWLQGSRLDGIELLKIFQMEEPGLPTLMISGHGTIETAVSSLKLGAYDFIEKPFQSDRLLVVVRRALEAARLRRENAELRLRAGPETTLSGEGAAISAVRAQIERVAPTNSRVLISGPAGSGKEVAARMIHARSRRAEGPFIALNCATLAPNRFEEELFGLEGEDGQPMRRGVLERAHRGTLLLDEVADMPPETQGKIVRALQDQTFERLGGNTRVKVDIRVIATTNRDLQSEIAAQRFREDLYYRLAVVPLRIPSLRERREDIPGLARHFLERCAQSSGLPVRELSVDALAALQSYEWPGNVRELRNLMERLLIMMPGTGNDPIRADMLPATISQGAPSMTRLSSGADVMSLPLREARDLFETQYLQVQLMRFGGNISRTASFVCMERSALHRKLKQLGVTTNDERAGGPSTPVSG</sequence>
<dbReference type="PANTHER" id="PTHR32071:SF17">
    <property type="entry name" value="TRANSCRIPTIONAL REGULATOR (NTRC FAMILY)"/>
    <property type="match status" value="1"/>
</dbReference>
<evidence type="ECO:0000256" key="10">
    <source>
        <dbReference type="ARBA" id="ARBA00023163"/>
    </source>
</evidence>
<name>A0A511B9N6_9PROT</name>
<keyword evidence="7" id="KW-0805">Transcription regulation</keyword>
<evidence type="ECO:0000259" key="14">
    <source>
        <dbReference type="PROSITE" id="PS50110"/>
    </source>
</evidence>
<keyword evidence="2" id="KW-0963">Cytoplasm</keyword>
<dbReference type="InterPro" id="IPR009057">
    <property type="entry name" value="Homeodomain-like_sf"/>
</dbReference>
<dbReference type="InterPro" id="IPR011006">
    <property type="entry name" value="CheY-like_superfamily"/>
</dbReference>
<keyword evidence="4" id="KW-0547">Nucleotide-binding</keyword>
<dbReference type="SUPFAM" id="SSF46689">
    <property type="entry name" value="Homeodomain-like"/>
    <property type="match status" value="1"/>
</dbReference>
<keyword evidence="9" id="KW-0010">Activator</keyword>
<dbReference type="AlphaFoldDB" id="A0A511B9N6"/>
<dbReference type="PROSITE" id="PS50045">
    <property type="entry name" value="SIGMA54_INTERACT_4"/>
    <property type="match status" value="1"/>
</dbReference>
<reference evidence="15 16" key="1">
    <citation type="submission" date="2019-07" db="EMBL/GenBank/DDBJ databases">
        <title>Whole genome shotgun sequence of Gluconobacter kanchanaburiensis NBRC 103587.</title>
        <authorList>
            <person name="Hosoyama A."/>
            <person name="Uohara A."/>
            <person name="Ohji S."/>
            <person name="Ichikawa N."/>
        </authorList>
    </citation>
    <scope>NUCLEOTIDE SEQUENCE [LARGE SCALE GENOMIC DNA]</scope>
    <source>
        <strain evidence="15 16">NBRC 103587</strain>
    </source>
</reference>
<dbReference type="Proteomes" id="UP000321079">
    <property type="component" value="Unassembled WGS sequence"/>
</dbReference>
<dbReference type="InterPro" id="IPR025944">
    <property type="entry name" value="Sigma_54_int_dom_CS"/>
</dbReference>
<evidence type="ECO:0000256" key="2">
    <source>
        <dbReference type="ARBA" id="ARBA00022490"/>
    </source>
</evidence>
<evidence type="ECO:0000313" key="16">
    <source>
        <dbReference type="Proteomes" id="UP000321079"/>
    </source>
</evidence>
<dbReference type="PROSITE" id="PS00688">
    <property type="entry name" value="SIGMA54_INTERACT_3"/>
    <property type="match status" value="1"/>
</dbReference>
<evidence type="ECO:0000256" key="1">
    <source>
        <dbReference type="ARBA" id="ARBA00004496"/>
    </source>
</evidence>
<comment type="subcellular location">
    <subcellularLocation>
        <location evidence="1">Cytoplasm</location>
    </subcellularLocation>
</comment>
<proteinExistence type="predicted"/>
<evidence type="ECO:0000256" key="6">
    <source>
        <dbReference type="ARBA" id="ARBA00023012"/>
    </source>
</evidence>
<accession>A0A511B9N6</accession>
<feature type="domain" description="Response regulatory" evidence="14">
    <location>
        <begin position="4"/>
        <end position="120"/>
    </location>
</feature>
<dbReference type="CDD" id="cd17550">
    <property type="entry name" value="REC_NtrX-like"/>
    <property type="match status" value="1"/>
</dbReference>
<dbReference type="InterPro" id="IPR027417">
    <property type="entry name" value="P-loop_NTPase"/>
</dbReference>
<dbReference type="GO" id="GO:0043565">
    <property type="term" value="F:sequence-specific DNA binding"/>
    <property type="evidence" value="ECO:0007669"/>
    <property type="project" value="InterPro"/>
</dbReference>
<keyword evidence="16" id="KW-1185">Reference proteome</keyword>
<dbReference type="InterPro" id="IPR001789">
    <property type="entry name" value="Sig_transdc_resp-reg_receiver"/>
</dbReference>
<dbReference type="Pfam" id="PF25601">
    <property type="entry name" value="AAA_lid_14"/>
    <property type="match status" value="1"/>
</dbReference>
<dbReference type="Gene3D" id="1.10.10.60">
    <property type="entry name" value="Homeodomain-like"/>
    <property type="match status" value="1"/>
</dbReference>
<keyword evidence="3 11" id="KW-0597">Phosphoprotein</keyword>
<gene>
    <name evidence="15" type="ORF">GKA01_23330</name>
</gene>